<dbReference type="GO" id="GO:0016020">
    <property type="term" value="C:membrane"/>
    <property type="evidence" value="ECO:0007669"/>
    <property type="project" value="UniProtKB-SubCell"/>
</dbReference>
<evidence type="ECO:0000256" key="1">
    <source>
        <dbReference type="ARBA" id="ARBA00004370"/>
    </source>
</evidence>
<feature type="transmembrane region" description="Helical" evidence="7">
    <location>
        <begin position="34"/>
        <end position="55"/>
    </location>
</feature>
<comment type="similarity">
    <text evidence="2">Belongs to the UPF0057 (PMP3) family.</text>
</comment>
<evidence type="ECO:0000256" key="5">
    <source>
        <dbReference type="ARBA" id="ARBA00023136"/>
    </source>
</evidence>
<keyword evidence="5 7" id="KW-0472">Membrane</keyword>
<proteinExistence type="inferred from homology"/>
<keyword evidence="4 7" id="KW-1133">Transmembrane helix</keyword>
<dbReference type="OrthoDB" id="2802411at2759"/>
<feature type="compositionally biased region" description="Basic and acidic residues" evidence="6">
    <location>
        <begin position="96"/>
        <end position="116"/>
    </location>
</feature>
<evidence type="ECO:0000256" key="2">
    <source>
        <dbReference type="ARBA" id="ARBA00009530"/>
    </source>
</evidence>
<feature type="region of interest" description="Disordered" evidence="6">
    <location>
        <begin position="78"/>
        <end position="118"/>
    </location>
</feature>
<evidence type="ECO:0000256" key="7">
    <source>
        <dbReference type="SAM" id="Phobius"/>
    </source>
</evidence>
<dbReference type="AlphaFoldDB" id="A0A9W4TX40"/>
<comment type="subcellular location">
    <subcellularLocation>
        <location evidence="1">Membrane</location>
    </subcellularLocation>
</comment>
<organism evidence="8 9">
    <name type="scientific">Candida verbasci</name>
    <dbReference type="NCBI Taxonomy" id="1227364"/>
    <lineage>
        <taxon>Eukaryota</taxon>
        <taxon>Fungi</taxon>
        <taxon>Dikarya</taxon>
        <taxon>Ascomycota</taxon>
        <taxon>Saccharomycotina</taxon>
        <taxon>Pichiomycetes</taxon>
        <taxon>Debaryomycetaceae</taxon>
        <taxon>Candida/Lodderomyces clade</taxon>
        <taxon>Candida</taxon>
    </lineage>
</organism>
<reference evidence="8" key="1">
    <citation type="submission" date="2022-12" db="EMBL/GenBank/DDBJ databases">
        <authorList>
            <person name="Brejova B."/>
        </authorList>
    </citation>
    <scope>NUCLEOTIDE SEQUENCE</scope>
</reference>
<feature type="region of interest" description="Disordered" evidence="6">
    <location>
        <begin position="133"/>
        <end position="154"/>
    </location>
</feature>
<feature type="compositionally biased region" description="Basic residues" evidence="6">
    <location>
        <begin position="86"/>
        <end position="95"/>
    </location>
</feature>
<evidence type="ECO:0000313" key="8">
    <source>
        <dbReference type="EMBL" id="CAI5758192.1"/>
    </source>
</evidence>
<evidence type="ECO:0000256" key="3">
    <source>
        <dbReference type="ARBA" id="ARBA00022692"/>
    </source>
</evidence>
<name>A0A9W4TX40_9ASCO</name>
<comment type="caution">
    <text evidence="8">The sequence shown here is derived from an EMBL/GenBank/DDBJ whole genome shotgun (WGS) entry which is preliminary data.</text>
</comment>
<dbReference type="EMBL" id="CANTUO010000002">
    <property type="protein sequence ID" value="CAI5758192.1"/>
    <property type="molecule type" value="Genomic_DNA"/>
</dbReference>
<evidence type="ECO:0000313" key="9">
    <source>
        <dbReference type="Proteomes" id="UP001152885"/>
    </source>
</evidence>
<dbReference type="Pfam" id="PF01679">
    <property type="entry name" value="Pmp3"/>
    <property type="match status" value="1"/>
</dbReference>
<keyword evidence="3 7" id="KW-0812">Transmembrane</keyword>
<dbReference type="PANTHER" id="PTHR21659:SF57">
    <property type="entry name" value="PLASMA MEMBRANE PROTEOLIPID 31"/>
    <property type="match status" value="1"/>
</dbReference>
<gene>
    <name evidence="8" type="ORF">CANVERA_P2705</name>
</gene>
<dbReference type="PANTHER" id="PTHR21659">
    <property type="entry name" value="HYDROPHOBIC PROTEIN RCI2 LOW TEMPERATURE AND SALT RESPONSIVE PROTEIN LTI6 -RELATED"/>
    <property type="match status" value="1"/>
</dbReference>
<sequence>MCLCLSDLCLIVLSVFFPPLPVWIRRGICTTDSLINVILFILGYFPGLVHSWYIIAKYPPYYSQHDQKVYYIYRNGDLESQTPSNRRSKRDRRRRDRQDECDHHHHHNHSENEPIRQEPISNAQFNYGSVIEGSSSQISGAPPAYTEVDNKVQH</sequence>
<dbReference type="InterPro" id="IPR000612">
    <property type="entry name" value="PMP3"/>
</dbReference>
<keyword evidence="9" id="KW-1185">Reference proteome</keyword>
<protein>
    <recommendedName>
        <fullName evidence="10">Stress response RCI peptide</fullName>
    </recommendedName>
</protein>
<evidence type="ECO:0000256" key="4">
    <source>
        <dbReference type="ARBA" id="ARBA00022989"/>
    </source>
</evidence>
<accession>A0A9W4TX40</accession>
<evidence type="ECO:0000256" key="6">
    <source>
        <dbReference type="SAM" id="MobiDB-lite"/>
    </source>
</evidence>
<dbReference type="Proteomes" id="UP001152885">
    <property type="component" value="Unassembled WGS sequence"/>
</dbReference>
<evidence type="ECO:0008006" key="10">
    <source>
        <dbReference type="Google" id="ProtNLM"/>
    </source>
</evidence>